<dbReference type="EMBL" id="JAULSO010000001">
    <property type="protein sequence ID" value="KAK3695800.1"/>
    <property type="molecule type" value="Genomic_DNA"/>
</dbReference>
<protein>
    <submittedName>
        <fullName evidence="1">Uncharacterized protein</fullName>
    </submittedName>
</protein>
<accession>A0AAE1CIP0</accession>
<dbReference type="Proteomes" id="UP001270362">
    <property type="component" value="Unassembled WGS sequence"/>
</dbReference>
<evidence type="ECO:0000313" key="1">
    <source>
        <dbReference type="EMBL" id="KAK3695800.1"/>
    </source>
</evidence>
<dbReference type="AlphaFoldDB" id="A0AAE1CIP0"/>
<proteinExistence type="predicted"/>
<organism evidence="1 2">
    <name type="scientific">Podospora appendiculata</name>
    <dbReference type="NCBI Taxonomy" id="314037"/>
    <lineage>
        <taxon>Eukaryota</taxon>
        <taxon>Fungi</taxon>
        <taxon>Dikarya</taxon>
        <taxon>Ascomycota</taxon>
        <taxon>Pezizomycotina</taxon>
        <taxon>Sordariomycetes</taxon>
        <taxon>Sordariomycetidae</taxon>
        <taxon>Sordariales</taxon>
        <taxon>Podosporaceae</taxon>
        <taxon>Podospora</taxon>
    </lineage>
</organism>
<reference evidence="1" key="1">
    <citation type="journal article" date="2023" name="Mol. Phylogenet. Evol.">
        <title>Genome-scale phylogeny and comparative genomics of the fungal order Sordariales.</title>
        <authorList>
            <person name="Hensen N."/>
            <person name="Bonometti L."/>
            <person name="Westerberg I."/>
            <person name="Brannstrom I.O."/>
            <person name="Guillou S."/>
            <person name="Cros-Aarteil S."/>
            <person name="Calhoun S."/>
            <person name="Haridas S."/>
            <person name="Kuo A."/>
            <person name="Mondo S."/>
            <person name="Pangilinan J."/>
            <person name="Riley R."/>
            <person name="LaButti K."/>
            <person name="Andreopoulos B."/>
            <person name="Lipzen A."/>
            <person name="Chen C."/>
            <person name="Yan M."/>
            <person name="Daum C."/>
            <person name="Ng V."/>
            <person name="Clum A."/>
            <person name="Steindorff A."/>
            <person name="Ohm R.A."/>
            <person name="Martin F."/>
            <person name="Silar P."/>
            <person name="Natvig D.O."/>
            <person name="Lalanne C."/>
            <person name="Gautier V."/>
            <person name="Ament-Velasquez S.L."/>
            <person name="Kruys A."/>
            <person name="Hutchinson M.I."/>
            <person name="Powell A.J."/>
            <person name="Barry K."/>
            <person name="Miller A.N."/>
            <person name="Grigoriev I.V."/>
            <person name="Debuchy R."/>
            <person name="Gladieux P."/>
            <person name="Hiltunen Thoren M."/>
            <person name="Johannesson H."/>
        </authorList>
    </citation>
    <scope>NUCLEOTIDE SEQUENCE</scope>
    <source>
        <strain evidence="1">CBS 314.62</strain>
    </source>
</reference>
<reference evidence="1" key="2">
    <citation type="submission" date="2023-06" db="EMBL/GenBank/DDBJ databases">
        <authorList>
            <consortium name="Lawrence Berkeley National Laboratory"/>
            <person name="Haridas S."/>
            <person name="Hensen N."/>
            <person name="Bonometti L."/>
            <person name="Westerberg I."/>
            <person name="Brannstrom I.O."/>
            <person name="Guillou S."/>
            <person name="Cros-Aarteil S."/>
            <person name="Calhoun S."/>
            <person name="Kuo A."/>
            <person name="Mondo S."/>
            <person name="Pangilinan J."/>
            <person name="Riley R."/>
            <person name="Labutti K."/>
            <person name="Andreopoulos B."/>
            <person name="Lipzen A."/>
            <person name="Chen C."/>
            <person name="Yanf M."/>
            <person name="Daum C."/>
            <person name="Ng V."/>
            <person name="Clum A."/>
            <person name="Steindorff A."/>
            <person name="Ohm R."/>
            <person name="Martin F."/>
            <person name="Silar P."/>
            <person name="Natvig D."/>
            <person name="Lalanne C."/>
            <person name="Gautier V."/>
            <person name="Ament-Velasquez S.L."/>
            <person name="Kruys A."/>
            <person name="Hutchinson M.I."/>
            <person name="Powell A.J."/>
            <person name="Barry K."/>
            <person name="Miller A.N."/>
            <person name="Grigoriev I.V."/>
            <person name="Debuchy R."/>
            <person name="Gladieux P."/>
            <person name="Thoren M.H."/>
            <person name="Johannesson H."/>
        </authorList>
    </citation>
    <scope>NUCLEOTIDE SEQUENCE</scope>
    <source>
        <strain evidence="1">CBS 314.62</strain>
    </source>
</reference>
<name>A0AAE1CIP0_9PEZI</name>
<comment type="caution">
    <text evidence="1">The sequence shown here is derived from an EMBL/GenBank/DDBJ whole genome shotgun (WGS) entry which is preliminary data.</text>
</comment>
<sequence length="220" mass="23682">MLPTHRTPMCRPRICVRPGDSRLRAKRIQSSLRSSITPACRTVPASVDLIHPISSLSWYIDLGPDTTNPKAQAWGVRSKVPRAPRVPQVPTLGCRLTAYQVRMYSTLSCAAPPPLLQVGAIPHPGRGGDGLDPCEKILCTRPGTPARLIPLAPLAAFAIMQKLPPLRGISALRPGLGVLLIFLHVELACESVAWMPVLCTSVPMILPSEQSMLGTVGSRP</sequence>
<gene>
    <name evidence="1" type="ORF">B0T22DRAFT_116597</name>
</gene>
<keyword evidence="2" id="KW-1185">Reference proteome</keyword>
<evidence type="ECO:0000313" key="2">
    <source>
        <dbReference type="Proteomes" id="UP001270362"/>
    </source>
</evidence>